<organism evidence="7 8">
    <name type="scientific">Piromyces finnis</name>
    <dbReference type="NCBI Taxonomy" id="1754191"/>
    <lineage>
        <taxon>Eukaryota</taxon>
        <taxon>Fungi</taxon>
        <taxon>Fungi incertae sedis</taxon>
        <taxon>Chytridiomycota</taxon>
        <taxon>Chytridiomycota incertae sedis</taxon>
        <taxon>Neocallimastigomycetes</taxon>
        <taxon>Neocallimastigales</taxon>
        <taxon>Neocallimastigaceae</taxon>
        <taxon>Piromyces</taxon>
    </lineage>
</organism>
<dbReference type="SUPFAM" id="SSF57903">
    <property type="entry name" value="FYVE/PHD zinc finger"/>
    <property type="match status" value="1"/>
</dbReference>
<dbReference type="AlphaFoldDB" id="A0A1Y1VNC6"/>
<dbReference type="STRING" id="1754191.A0A1Y1VNC6"/>
<dbReference type="OrthoDB" id="2150750at2759"/>
<dbReference type="Gene3D" id="3.30.40.10">
    <property type="entry name" value="Zinc/RING finger domain, C3HC4 (zinc finger)"/>
    <property type="match status" value="1"/>
</dbReference>
<feature type="compositionally biased region" description="Basic residues" evidence="5">
    <location>
        <begin position="411"/>
        <end position="421"/>
    </location>
</feature>
<dbReference type="SMART" id="SM00249">
    <property type="entry name" value="PHD"/>
    <property type="match status" value="1"/>
</dbReference>
<dbReference type="InterPro" id="IPR053051">
    <property type="entry name" value="HDAC_complex_subunit"/>
</dbReference>
<feature type="region of interest" description="Disordered" evidence="5">
    <location>
        <begin position="346"/>
        <end position="449"/>
    </location>
</feature>
<keyword evidence="8" id="KW-1185">Reference proteome</keyword>
<reference evidence="7 8" key="1">
    <citation type="submission" date="2016-08" db="EMBL/GenBank/DDBJ databases">
        <title>Genomes of anaerobic fungi encode conserved fungal cellulosomes for biomass hydrolysis.</title>
        <authorList>
            <consortium name="DOE Joint Genome Institute"/>
            <person name="Haitjema C.H."/>
            <person name="Gilmore S.P."/>
            <person name="Henske J.K."/>
            <person name="Solomon K.V."/>
            <person name="De Groot R."/>
            <person name="Kuo A."/>
            <person name="Mondo S.J."/>
            <person name="Salamov A.A."/>
            <person name="Labutti K."/>
            <person name="Zhao Z."/>
            <person name="Chiniquy J."/>
            <person name="Barry K."/>
            <person name="Brewer H.M."/>
            <person name="Purvine S.O."/>
            <person name="Wright A.T."/>
            <person name="Boxma B."/>
            <person name="Van Alen T."/>
            <person name="Hackstein J.H."/>
            <person name="Baker S.E."/>
            <person name="Grigoriev I.V."/>
            <person name="O'Malley M.A."/>
        </authorList>
    </citation>
    <scope>NUCLEOTIDE SEQUENCE [LARGE SCALE GENOMIC DNA]</scope>
    <source>
        <strain evidence="8">finn</strain>
    </source>
</reference>
<comment type="caution">
    <text evidence="7">The sequence shown here is derived from an EMBL/GenBank/DDBJ whole genome shotgun (WGS) entry which is preliminary data.</text>
</comment>
<feature type="domain" description="PHD-type" evidence="6">
    <location>
        <begin position="12"/>
        <end position="62"/>
    </location>
</feature>
<feature type="compositionally biased region" description="Basic and acidic residues" evidence="5">
    <location>
        <begin position="158"/>
        <end position="172"/>
    </location>
</feature>
<keyword evidence="1" id="KW-0479">Metal-binding</keyword>
<evidence type="ECO:0000313" key="8">
    <source>
        <dbReference type="Proteomes" id="UP000193719"/>
    </source>
</evidence>
<dbReference type="Pfam" id="PF20826">
    <property type="entry name" value="PHD_5"/>
    <property type="match status" value="1"/>
</dbReference>
<keyword evidence="3" id="KW-0862">Zinc</keyword>
<keyword evidence="2 4" id="KW-0863">Zinc-finger</keyword>
<accession>A0A1Y1VNC6</accession>
<dbReference type="InterPro" id="IPR019786">
    <property type="entry name" value="Zinc_finger_PHD-type_CS"/>
</dbReference>
<dbReference type="InterPro" id="IPR011011">
    <property type="entry name" value="Znf_FYVE_PHD"/>
</dbReference>
<dbReference type="GO" id="GO:0061188">
    <property type="term" value="P:negative regulation of rDNA heterochromatin formation"/>
    <property type="evidence" value="ECO:0007669"/>
    <property type="project" value="TreeGrafter"/>
</dbReference>
<dbReference type="GO" id="GO:0033698">
    <property type="term" value="C:Rpd3L complex"/>
    <property type="evidence" value="ECO:0007669"/>
    <property type="project" value="TreeGrafter"/>
</dbReference>
<evidence type="ECO:0000313" key="7">
    <source>
        <dbReference type="EMBL" id="ORX60928.1"/>
    </source>
</evidence>
<dbReference type="Proteomes" id="UP000193719">
    <property type="component" value="Unassembled WGS sequence"/>
</dbReference>
<gene>
    <name evidence="7" type="ORF">BCR36DRAFT_579003</name>
</gene>
<feature type="compositionally biased region" description="Basic and acidic residues" evidence="5">
    <location>
        <begin position="179"/>
        <end position="188"/>
    </location>
</feature>
<dbReference type="EMBL" id="MCFH01000001">
    <property type="protein sequence ID" value="ORX60928.1"/>
    <property type="molecule type" value="Genomic_DNA"/>
</dbReference>
<dbReference type="GO" id="GO:0008270">
    <property type="term" value="F:zinc ion binding"/>
    <property type="evidence" value="ECO:0007669"/>
    <property type="project" value="UniProtKB-KW"/>
</dbReference>
<feature type="region of interest" description="Disordered" evidence="5">
    <location>
        <begin position="120"/>
        <end position="282"/>
    </location>
</feature>
<feature type="compositionally biased region" description="Basic and acidic residues" evidence="5">
    <location>
        <begin position="238"/>
        <end position="282"/>
    </location>
</feature>
<reference evidence="7 8" key="2">
    <citation type="submission" date="2016-08" db="EMBL/GenBank/DDBJ databases">
        <title>Pervasive Adenine N6-methylation of Active Genes in Fungi.</title>
        <authorList>
            <consortium name="DOE Joint Genome Institute"/>
            <person name="Mondo S.J."/>
            <person name="Dannebaum R.O."/>
            <person name="Kuo R.C."/>
            <person name="Labutti K."/>
            <person name="Haridas S."/>
            <person name="Kuo A."/>
            <person name="Salamov A."/>
            <person name="Ahrendt S.R."/>
            <person name="Lipzen A."/>
            <person name="Sullivan W."/>
            <person name="Andreopoulos W.B."/>
            <person name="Clum A."/>
            <person name="Lindquist E."/>
            <person name="Daum C."/>
            <person name="Ramamoorthy G.K."/>
            <person name="Gryganskyi A."/>
            <person name="Culley D."/>
            <person name="Magnuson J.K."/>
            <person name="James T.Y."/>
            <person name="O'Malley M.A."/>
            <person name="Stajich J.E."/>
            <person name="Spatafora J.W."/>
            <person name="Visel A."/>
            <person name="Grigoriev I.V."/>
        </authorList>
    </citation>
    <scope>NUCLEOTIDE SEQUENCE [LARGE SCALE GENOMIC DNA]</scope>
    <source>
        <strain evidence="8">finn</strain>
    </source>
</reference>
<feature type="compositionally biased region" description="Polar residues" evidence="5">
    <location>
        <begin position="352"/>
        <end position="370"/>
    </location>
</feature>
<feature type="compositionally biased region" description="Low complexity" evidence="5">
    <location>
        <begin position="399"/>
        <end position="408"/>
    </location>
</feature>
<dbReference type="PANTHER" id="PTHR47793:SF1">
    <property type="entry name" value="HISTONE DEACETYLASE COMPLEX SUBUNIT CTI6"/>
    <property type="match status" value="1"/>
</dbReference>
<dbReference type="InterPro" id="IPR013083">
    <property type="entry name" value="Znf_RING/FYVE/PHD"/>
</dbReference>
<evidence type="ECO:0000256" key="3">
    <source>
        <dbReference type="ARBA" id="ARBA00022833"/>
    </source>
</evidence>
<evidence type="ECO:0000256" key="2">
    <source>
        <dbReference type="ARBA" id="ARBA00022771"/>
    </source>
</evidence>
<evidence type="ECO:0000256" key="4">
    <source>
        <dbReference type="PROSITE-ProRule" id="PRU00146"/>
    </source>
</evidence>
<sequence length="556" mass="63341">MSNISDDEGSAVTQCICGKNSPHYDGLMIQCEDCGVWQHGACVNITKKNTPKNYYCQKCRPEYHPYNSHLLNKSKKASNNPNSPPSKSYSQLTSSPKKRNTMNSLEASQNYNAILNLNANISSGESEPSSTTNGKKKRKATRNFSQDLSYSSNNSDGSIEKAKKIRKVHSEYDNNDNGSKLKDSVNKDSRRHHKSSHKAYDDDDYDEMDDIDDIEDDNDDDDYIPRGDGKTSRNLFNKKHDNNSLRKSKFELGDESDHGKIKIKKDDPVYDDKSGGKKSDLIKQEDSIKIKKERKGSKLNIELSLPLDPKQDIKSEDKTTNGINDKISKNKRNLMNDSHLLKSLELGDIENSGRSPTPNRKSSIRNTRNSNDTEDSKSDLYNSSTYRNGYDDIDSLNQNTNSSSNTTNIHISKRHSTRNSHRINYQQSSMITHSSSHHKSSSSSNSTTTIKVKYPNQKASIHEMNKRAKQILEYLNRTRDEIKELYRKNRLNSKIQSGEKVDIKEYKNEGKYSEDMITDNADSMTSFSENDDSNNGLEMLEKLCLKITKFQKEYYI</sequence>
<dbReference type="PROSITE" id="PS01359">
    <property type="entry name" value="ZF_PHD_1"/>
    <property type="match status" value="1"/>
</dbReference>
<feature type="compositionally biased region" description="Polar residues" evidence="5">
    <location>
        <begin position="124"/>
        <end position="133"/>
    </location>
</feature>
<dbReference type="GO" id="GO:0061186">
    <property type="term" value="P:negative regulation of silent mating-type cassette heterochromatin formation"/>
    <property type="evidence" value="ECO:0007669"/>
    <property type="project" value="TreeGrafter"/>
</dbReference>
<feature type="compositionally biased region" description="Low complexity" evidence="5">
    <location>
        <begin position="77"/>
        <end position="88"/>
    </location>
</feature>
<dbReference type="InterPro" id="IPR019787">
    <property type="entry name" value="Znf_PHD-finger"/>
</dbReference>
<feature type="compositionally biased region" description="Acidic residues" evidence="5">
    <location>
        <begin position="201"/>
        <end position="222"/>
    </location>
</feature>
<proteinExistence type="predicted"/>
<evidence type="ECO:0000259" key="6">
    <source>
        <dbReference type="PROSITE" id="PS50016"/>
    </source>
</evidence>
<feature type="compositionally biased region" description="Polar residues" evidence="5">
    <location>
        <begin position="89"/>
        <end position="99"/>
    </location>
</feature>
<dbReference type="InterPro" id="IPR001965">
    <property type="entry name" value="Znf_PHD"/>
</dbReference>
<evidence type="ECO:0000256" key="5">
    <source>
        <dbReference type="SAM" id="MobiDB-lite"/>
    </source>
</evidence>
<dbReference type="PROSITE" id="PS50016">
    <property type="entry name" value="ZF_PHD_2"/>
    <property type="match status" value="1"/>
</dbReference>
<dbReference type="PANTHER" id="PTHR47793">
    <property type="entry name" value="HISTONE DEACETYLASE COMPLEX SUBUNIT CTI6"/>
    <property type="match status" value="1"/>
</dbReference>
<feature type="region of interest" description="Disordered" evidence="5">
    <location>
        <begin position="311"/>
        <end position="331"/>
    </location>
</feature>
<feature type="compositionally biased region" description="Polar residues" evidence="5">
    <location>
        <begin position="142"/>
        <end position="157"/>
    </location>
</feature>
<protein>
    <recommendedName>
        <fullName evidence="6">PHD-type domain-containing protein</fullName>
    </recommendedName>
</protein>
<feature type="region of interest" description="Disordered" evidence="5">
    <location>
        <begin position="71"/>
        <end position="99"/>
    </location>
</feature>
<dbReference type="GO" id="GO:0070210">
    <property type="term" value="C:Rpd3L-Expanded complex"/>
    <property type="evidence" value="ECO:0007669"/>
    <property type="project" value="TreeGrafter"/>
</dbReference>
<evidence type="ECO:0000256" key="1">
    <source>
        <dbReference type="ARBA" id="ARBA00022723"/>
    </source>
</evidence>
<name>A0A1Y1VNC6_9FUNG</name>